<name>A0ABT6WLF5_9ACTN</name>
<gene>
    <name evidence="5" type="ORF">QLQ12_18315</name>
</gene>
<comment type="caution">
    <text evidence="5">The sequence shown here is derived from an EMBL/GenBank/DDBJ whole genome shotgun (WGS) entry which is preliminary data.</text>
</comment>
<dbReference type="Pfam" id="PF13374">
    <property type="entry name" value="TPR_10"/>
    <property type="match status" value="1"/>
</dbReference>
<evidence type="ECO:0000256" key="1">
    <source>
        <dbReference type="ARBA" id="ARBA00022737"/>
    </source>
</evidence>
<reference evidence="5 6" key="1">
    <citation type="submission" date="2023-05" db="EMBL/GenBank/DDBJ databases">
        <title>Actinoplanes sp. NEAU-A12 genome sequencing.</title>
        <authorList>
            <person name="Wang Z.-S."/>
        </authorList>
    </citation>
    <scope>NUCLEOTIDE SEQUENCE [LARGE SCALE GENOMIC DNA]</scope>
    <source>
        <strain evidence="5 6">NEAU-A12</strain>
    </source>
</reference>
<feature type="compositionally biased region" description="Basic and acidic residues" evidence="3">
    <location>
        <begin position="1170"/>
        <end position="1186"/>
    </location>
</feature>
<accession>A0ABT6WLF5</accession>
<dbReference type="InterPro" id="IPR019734">
    <property type="entry name" value="TPR_rpt"/>
</dbReference>
<evidence type="ECO:0000256" key="2">
    <source>
        <dbReference type="ARBA" id="ARBA00022803"/>
    </source>
</evidence>
<feature type="domain" description="Novel STAND NTPase 5" evidence="4">
    <location>
        <begin position="113"/>
        <end position="218"/>
    </location>
</feature>
<dbReference type="Pfam" id="PF25199">
    <property type="entry name" value="nSTAND_NTPase5"/>
    <property type="match status" value="1"/>
</dbReference>
<feature type="region of interest" description="Disordered" evidence="3">
    <location>
        <begin position="1169"/>
        <end position="1207"/>
    </location>
</feature>
<dbReference type="EMBL" id="JASCTH010000011">
    <property type="protein sequence ID" value="MDI6100568.1"/>
    <property type="molecule type" value="Genomic_DNA"/>
</dbReference>
<protein>
    <submittedName>
        <fullName evidence="5">Tetratricopeptide repeat protein</fullName>
    </submittedName>
</protein>
<dbReference type="SUPFAM" id="SSF52540">
    <property type="entry name" value="P-loop containing nucleoside triphosphate hydrolases"/>
    <property type="match status" value="1"/>
</dbReference>
<evidence type="ECO:0000256" key="3">
    <source>
        <dbReference type="SAM" id="MobiDB-lite"/>
    </source>
</evidence>
<dbReference type="Gene3D" id="1.25.40.10">
    <property type="entry name" value="Tetratricopeptide repeat domain"/>
    <property type="match status" value="5"/>
</dbReference>
<dbReference type="InterPro" id="IPR027417">
    <property type="entry name" value="P-loop_NTPase"/>
</dbReference>
<dbReference type="InterPro" id="IPR057574">
    <property type="entry name" value="nSTAND_NTPase5_dom"/>
</dbReference>
<sequence length="1207" mass="130261">MARMKGRNLLARLRDPLVVGSVLVGAAAGASVEYISEWWVGIPVAAGGAGIVLVVGRRVEQFLEQRRRAAAWNRAFVDLPETSSASDSVIGLLDPARQVVPFDHRRDASLTDIEAWLENGRGNAWRITGGTGSGKTRLAVQVGRRAVRQGWRVGWLRAGQGESAVAVATESEDRVLIVADDEMVSPQDVAALLSTVAAVATPMVRVLVVARDSDRWWASVAEAQRWPDTVLADGMTVLGPLGGSEPAQIGVLQAAMRAFAEQAGRRKPQVVVHGVTRTTPLILLHCAALLVAQRSRPSENVVDVGQAMRELLAVEDEFVWRPKADKLVGADVLSFSSRRAVVVLAALFGAADQRSADLLLRRLPRLRDEPAGRVRRVAAWLHRLYPNAGDYLDPRLPGWAAEYLIATAIAEDPDVTTAVSAAIDQSPQRLREVLTFLARASGHVASASVAYAAIVARNPRDRLAVAFNIAVSTSPWLDQPLAHLVSEVNLSPATWQALHAGLPYQTQSLLTTSVAVVGHVLTAVADPNRTDALEVDLLIEHSRRLNQARRYEEAISSAERASASIRSLGQALSDIERGVRSGRSRIRMAQALRGLGRYEQALSASYKAIDLLRPLTQFPSDYARALTSLGASLRSLGRHDGALTTDREAVALWRDLAVAHPDAHQPSYARALTSLGASLESRGRHDDALTTDREAVALWRDLAVAHSDAHQPDYARALTNLGGSLWSLGRHDDALAAHREAVALWRDLAAAHPDAHQPDYARALTNLGGSLRSLGRHDDALTTGQEAVALWRDLAAAHPDAYQPDSANALISLGDSLLSLGRHDDALAVHREAVALWRDLAAAHSDAHQPSYANALTSLGVSLWSLGRHDDALTTGQEAVALWRDLAAAHSDAHQPYYANELTNLGTSLRSLGRHDDALAAHREAVALWRDLAAAHPDAHQPSYANALNSLGGSLSSLGRHDDALAAHREAVALWRDLAAAHPDAHQPDYARALISLGVSLWSLGRHDDALTTGQEAVALWRDLAAAHPDAHQPSYANALTNLGVSLSSLGRYDDALTTGQEAVALWRDLAAAHPDAHQPDYARALTNLGTMYVALGQQERLRGYVEGTIEALRLAAKRHLDQPHTALAWTLGQLSSINRKLGNHEAAMKGASESLRLFRQLAQRYPGRFGKETQEADARLQRTSDTDPENSIQKLETRPRGATGSL</sequence>
<dbReference type="PANTHER" id="PTHR45641:SF19">
    <property type="entry name" value="NEPHROCYSTIN-3"/>
    <property type="match status" value="1"/>
</dbReference>
<evidence type="ECO:0000259" key="4">
    <source>
        <dbReference type="Pfam" id="PF25199"/>
    </source>
</evidence>
<dbReference type="InterPro" id="IPR011990">
    <property type="entry name" value="TPR-like_helical_dom_sf"/>
</dbReference>
<evidence type="ECO:0000313" key="5">
    <source>
        <dbReference type="EMBL" id="MDI6100568.1"/>
    </source>
</evidence>
<keyword evidence="2" id="KW-0802">TPR repeat</keyword>
<dbReference type="PANTHER" id="PTHR45641">
    <property type="entry name" value="TETRATRICOPEPTIDE REPEAT PROTEIN (AFU_ORTHOLOGUE AFUA_6G03870)"/>
    <property type="match status" value="1"/>
</dbReference>
<keyword evidence="1" id="KW-0677">Repeat</keyword>
<dbReference type="Pfam" id="PF13424">
    <property type="entry name" value="TPR_12"/>
    <property type="match status" value="4"/>
</dbReference>
<organism evidence="5 6">
    <name type="scientific">Actinoplanes sandaracinus</name>
    <dbReference type="NCBI Taxonomy" id="3045177"/>
    <lineage>
        <taxon>Bacteria</taxon>
        <taxon>Bacillati</taxon>
        <taxon>Actinomycetota</taxon>
        <taxon>Actinomycetes</taxon>
        <taxon>Micromonosporales</taxon>
        <taxon>Micromonosporaceae</taxon>
        <taxon>Actinoplanes</taxon>
    </lineage>
</organism>
<proteinExistence type="predicted"/>
<dbReference type="Proteomes" id="UP001241758">
    <property type="component" value="Unassembled WGS sequence"/>
</dbReference>
<keyword evidence="6" id="KW-1185">Reference proteome</keyword>
<evidence type="ECO:0000313" key="6">
    <source>
        <dbReference type="Proteomes" id="UP001241758"/>
    </source>
</evidence>
<dbReference type="RefSeq" id="WP_282761400.1">
    <property type="nucleotide sequence ID" value="NZ_JASCTH010000011.1"/>
</dbReference>
<dbReference type="SMART" id="SM00028">
    <property type="entry name" value="TPR"/>
    <property type="match status" value="12"/>
</dbReference>
<dbReference type="SUPFAM" id="SSF48452">
    <property type="entry name" value="TPR-like"/>
    <property type="match status" value="2"/>
</dbReference>